<dbReference type="Gene3D" id="1.25.40.380">
    <property type="entry name" value="Protein of unknown function DUF1810"/>
    <property type="match status" value="1"/>
</dbReference>
<dbReference type="RefSeq" id="WP_204913612.1">
    <property type="nucleotide sequence ID" value="NZ_BAAAYR010000004.1"/>
</dbReference>
<dbReference type="InterPro" id="IPR036287">
    <property type="entry name" value="Rv1873-like_sf"/>
</dbReference>
<dbReference type="SUPFAM" id="SSF140736">
    <property type="entry name" value="Rv1873-like"/>
    <property type="match status" value="1"/>
</dbReference>
<dbReference type="InterPro" id="IPR014937">
    <property type="entry name" value="DUF1810"/>
</dbReference>
<dbReference type="EMBL" id="BAAAYR010000004">
    <property type="protein sequence ID" value="GAA3573029.1"/>
    <property type="molecule type" value="Genomic_DNA"/>
</dbReference>
<proteinExistence type="predicted"/>
<name>A0ABP6XVT5_9ACTN</name>
<reference evidence="2" key="1">
    <citation type="journal article" date="2019" name="Int. J. Syst. Evol. Microbiol.">
        <title>The Global Catalogue of Microorganisms (GCM) 10K type strain sequencing project: providing services to taxonomists for standard genome sequencing and annotation.</title>
        <authorList>
            <consortium name="The Broad Institute Genomics Platform"/>
            <consortium name="The Broad Institute Genome Sequencing Center for Infectious Disease"/>
            <person name="Wu L."/>
            <person name="Ma J."/>
        </authorList>
    </citation>
    <scope>NUCLEOTIDE SEQUENCE [LARGE SCALE GENOMIC DNA]</scope>
    <source>
        <strain evidence="2">JCM 16540</strain>
    </source>
</reference>
<dbReference type="Pfam" id="PF08837">
    <property type="entry name" value="DUF1810"/>
    <property type="match status" value="1"/>
</dbReference>
<dbReference type="PIRSF" id="PIRSF008546">
    <property type="entry name" value="UCP008546"/>
    <property type="match status" value="1"/>
</dbReference>
<keyword evidence="2" id="KW-1185">Reference proteome</keyword>
<gene>
    <name evidence="1" type="ORF">GCM10022197_32260</name>
</gene>
<evidence type="ECO:0000313" key="2">
    <source>
        <dbReference type="Proteomes" id="UP001500767"/>
    </source>
</evidence>
<organism evidence="1 2">
    <name type="scientific">Microlunatus spumicola</name>
    <dbReference type="NCBI Taxonomy" id="81499"/>
    <lineage>
        <taxon>Bacteria</taxon>
        <taxon>Bacillati</taxon>
        <taxon>Actinomycetota</taxon>
        <taxon>Actinomycetes</taxon>
        <taxon>Propionibacteriales</taxon>
        <taxon>Propionibacteriaceae</taxon>
        <taxon>Microlunatus</taxon>
    </lineage>
</organism>
<dbReference type="Proteomes" id="UP001500767">
    <property type="component" value="Unassembled WGS sequence"/>
</dbReference>
<accession>A0ABP6XVT5</accession>
<protein>
    <submittedName>
        <fullName evidence="1">DUF1810 domain-containing protein</fullName>
    </submittedName>
</protein>
<evidence type="ECO:0000313" key="1">
    <source>
        <dbReference type="EMBL" id="GAA3573029.1"/>
    </source>
</evidence>
<comment type="caution">
    <text evidence="1">The sequence shown here is derived from an EMBL/GenBank/DDBJ whole genome shotgun (WGS) entry which is preliminary data.</text>
</comment>
<sequence length="144" mass="15801">MRESGLERFVEAQDARGTYAQALRELRAGRKTSHWMWFVFPQLAGLGRSATAQAYAITSLQEARDYLAHPVLGPRLRECTAAVLGHADRTAEQVFGGIDALKLRSSMTLFARAAPEEPAFAEVLDVFYGGEADERTDALLSRAG</sequence>